<dbReference type="InterPro" id="IPR036388">
    <property type="entry name" value="WH-like_DNA-bd_sf"/>
</dbReference>
<evidence type="ECO:0000313" key="1">
    <source>
        <dbReference type="EMBL" id="VTQ88479.1"/>
    </source>
</evidence>
<dbReference type="CDD" id="cd00090">
    <property type="entry name" value="HTH_ARSR"/>
    <property type="match status" value="1"/>
</dbReference>
<dbReference type="InterPro" id="IPR036390">
    <property type="entry name" value="WH_DNA-bd_sf"/>
</dbReference>
<dbReference type="Gene3D" id="1.10.10.10">
    <property type="entry name" value="Winged helix-like DNA-binding domain superfamily/Winged helix DNA-binding domain"/>
    <property type="match status" value="1"/>
</dbReference>
<protein>
    <submittedName>
        <fullName evidence="1">Uncharacterized protein</fullName>
    </submittedName>
</protein>
<dbReference type="EMBL" id="LR590481">
    <property type="protein sequence ID" value="VTQ88479.1"/>
    <property type="molecule type" value="Genomic_DNA"/>
</dbReference>
<organism evidence="1 2">
    <name type="scientific">Hathewaya histolytica</name>
    <name type="common">Clostridium histolyticum</name>
    <dbReference type="NCBI Taxonomy" id="1498"/>
    <lineage>
        <taxon>Bacteria</taxon>
        <taxon>Bacillati</taxon>
        <taxon>Bacillota</taxon>
        <taxon>Clostridia</taxon>
        <taxon>Eubacteriales</taxon>
        <taxon>Clostridiaceae</taxon>
        <taxon>Hathewaya</taxon>
    </lineage>
</organism>
<sequence>MKRIPLTYVQKEFMKVLVEKVGLNYEIGKQIKFKEVSRYFNISTSTVRERFMALVNKGWMVRRKEGNKVYFKLATEESLEDTAVITKNKKCKVNLEGKFQVGDKVEFKMKIPQKQDVKKSIGNVVAKTNKFFVIMVQKENQSMYKESFLYKDILINEIQEVKINGQPITT</sequence>
<dbReference type="RefSeq" id="WP_171011990.1">
    <property type="nucleotide sequence ID" value="NZ_CBCRUQ010000020.1"/>
</dbReference>
<dbReference type="InterPro" id="IPR011991">
    <property type="entry name" value="ArsR-like_HTH"/>
</dbReference>
<accession>A0A4U9RAF9</accession>
<reference evidence="1 2" key="1">
    <citation type="submission" date="2019-05" db="EMBL/GenBank/DDBJ databases">
        <authorList>
            <consortium name="Pathogen Informatics"/>
        </authorList>
    </citation>
    <scope>NUCLEOTIDE SEQUENCE [LARGE SCALE GENOMIC DNA]</scope>
    <source>
        <strain evidence="1 2">NCTC503</strain>
    </source>
</reference>
<proteinExistence type="predicted"/>
<keyword evidence="2" id="KW-1185">Reference proteome</keyword>
<name>A0A4U9RAF9_HATHI</name>
<dbReference type="KEGG" id="hhw:NCTC503_01247"/>
<evidence type="ECO:0000313" key="2">
    <source>
        <dbReference type="Proteomes" id="UP000308489"/>
    </source>
</evidence>
<gene>
    <name evidence="1" type="ORF">NCTC503_01247</name>
</gene>
<dbReference type="AlphaFoldDB" id="A0A4U9RAF9"/>
<dbReference type="SUPFAM" id="SSF46785">
    <property type="entry name" value="Winged helix' DNA-binding domain"/>
    <property type="match status" value="1"/>
</dbReference>
<dbReference type="Proteomes" id="UP000308489">
    <property type="component" value="Chromosome 1"/>
</dbReference>